<proteinExistence type="predicted"/>
<feature type="compositionally biased region" description="Polar residues" evidence="5">
    <location>
        <begin position="46"/>
        <end position="60"/>
    </location>
</feature>
<organism evidence="7 8">
    <name type="scientific">Tritrichomonas musculus</name>
    <dbReference type="NCBI Taxonomy" id="1915356"/>
    <lineage>
        <taxon>Eukaryota</taxon>
        <taxon>Metamonada</taxon>
        <taxon>Parabasalia</taxon>
        <taxon>Tritrichomonadida</taxon>
        <taxon>Tritrichomonadidae</taxon>
        <taxon>Tritrichomonas</taxon>
    </lineage>
</organism>
<accession>A0ABR2L699</accession>
<keyword evidence="4" id="KW-0175">Coiled coil</keyword>
<dbReference type="InterPro" id="IPR025712">
    <property type="entry name" value="Nup54_alpha-helical_dom"/>
</dbReference>
<evidence type="ECO:0000259" key="6">
    <source>
        <dbReference type="Pfam" id="PF13874"/>
    </source>
</evidence>
<evidence type="ECO:0000256" key="5">
    <source>
        <dbReference type="SAM" id="MobiDB-lite"/>
    </source>
</evidence>
<dbReference type="InterPro" id="IPR024864">
    <property type="entry name" value="Nup54/Nup57/Nup44"/>
</dbReference>
<sequence length="274" mass="31800">MNFGGFNFGGTNQNKKPKSSDPLLQRLDKIRDSYTNDNPNYRFRATTYNPKPKSTSYSQKPNCVTQEEWDQINASSPLLPSYCEKKKDNSSFSTTQSLNMEPKILCGFNELDNRIQDQSSVIEKMISKLKFLQDRIADLRIEYSKNIKSRLKELTDKNNEINLELMKFMEKEEVKALQSHPFSMEENEIYDKLEELSQEIQKPNKFEFSLNTLKVNSKMMRENLEARPQINVPDESIKSSQEILKVNSDALKALSKVIKQIYKSTDILSNQLNI</sequence>
<evidence type="ECO:0000313" key="8">
    <source>
        <dbReference type="Proteomes" id="UP001470230"/>
    </source>
</evidence>
<feature type="region of interest" description="Disordered" evidence="5">
    <location>
        <begin position="1"/>
        <end position="60"/>
    </location>
</feature>
<evidence type="ECO:0000256" key="4">
    <source>
        <dbReference type="SAM" id="Coils"/>
    </source>
</evidence>
<dbReference type="PANTHER" id="PTHR13000">
    <property type="entry name" value="NUCLEOPORIN P54"/>
    <property type="match status" value="1"/>
</dbReference>
<dbReference type="Proteomes" id="UP001470230">
    <property type="component" value="Unassembled WGS sequence"/>
</dbReference>
<evidence type="ECO:0000256" key="3">
    <source>
        <dbReference type="ARBA" id="ARBA00023242"/>
    </source>
</evidence>
<dbReference type="Pfam" id="PF13874">
    <property type="entry name" value="Nup54"/>
    <property type="match status" value="1"/>
</dbReference>
<keyword evidence="3" id="KW-0539">Nucleus</keyword>
<gene>
    <name evidence="7" type="ORF">M9Y10_001167</name>
</gene>
<feature type="domain" description="Nucleoporin Nup54 alpha-helical" evidence="6">
    <location>
        <begin position="60"/>
        <end position="213"/>
    </location>
</feature>
<protein>
    <submittedName>
        <fullName evidence="7">Nucleoporin nup57</fullName>
    </submittedName>
</protein>
<evidence type="ECO:0000256" key="1">
    <source>
        <dbReference type="ARBA" id="ARBA00004123"/>
    </source>
</evidence>
<dbReference type="PANTHER" id="PTHR13000:SF0">
    <property type="entry name" value="NUCLEOPORIN P54"/>
    <property type="match status" value="1"/>
</dbReference>
<comment type="caution">
    <text evidence="7">The sequence shown here is derived from an EMBL/GenBank/DDBJ whole genome shotgun (WGS) entry which is preliminary data.</text>
</comment>
<keyword evidence="8" id="KW-1185">Reference proteome</keyword>
<name>A0ABR2L699_9EUKA</name>
<feature type="coiled-coil region" evidence="4">
    <location>
        <begin position="122"/>
        <end position="171"/>
    </location>
</feature>
<feature type="compositionally biased region" description="Low complexity" evidence="5">
    <location>
        <begin position="1"/>
        <end position="14"/>
    </location>
</feature>
<keyword evidence="2" id="KW-0813">Transport</keyword>
<evidence type="ECO:0000313" key="7">
    <source>
        <dbReference type="EMBL" id="KAK8898875.1"/>
    </source>
</evidence>
<evidence type="ECO:0000256" key="2">
    <source>
        <dbReference type="ARBA" id="ARBA00022448"/>
    </source>
</evidence>
<dbReference type="EMBL" id="JAPFFF010000001">
    <property type="protein sequence ID" value="KAK8898875.1"/>
    <property type="molecule type" value="Genomic_DNA"/>
</dbReference>
<reference evidence="7 8" key="1">
    <citation type="submission" date="2024-04" db="EMBL/GenBank/DDBJ databases">
        <title>Tritrichomonas musculus Genome.</title>
        <authorList>
            <person name="Alves-Ferreira E."/>
            <person name="Grigg M."/>
            <person name="Lorenzi H."/>
            <person name="Galac M."/>
        </authorList>
    </citation>
    <scope>NUCLEOTIDE SEQUENCE [LARGE SCALE GENOMIC DNA]</scope>
    <source>
        <strain evidence="7 8">EAF2021</strain>
    </source>
</reference>
<comment type="subcellular location">
    <subcellularLocation>
        <location evidence="1">Nucleus</location>
    </subcellularLocation>
</comment>